<feature type="signal peptide" evidence="1">
    <location>
        <begin position="1"/>
        <end position="29"/>
    </location>
</feature>
<gene>
    <name evidence="2" type="ORF">ACFFH7_17720</name>
</gene>
<sequence>MVRKLGLRRHGLRTALAGAIALLCFGTFAATPAYAANRVGRATFFSTGVSQVSDVASGADGSVWVTGVTGTFDIVRGSGQAPAGYGLAGARIAVGPDGLPWIIDFGNRIFRGNADGTVTQVTGLAHDVGVGQDGSVWIVSNIPTNRSWAVEELIGGGFVIPLGGGSGLSIDVSANGQPVVNGIDGKIWQRDPSGKWGQLTGLADDVAVSPNFVAGGPAGGSALWIVGRNAVTGGGGIWNLNGDWWFFPGQGATEITIGNQGVWFVNNNGNLFRIAAASEP</sequence>
<organism evidence="2 3">
    <name type="scientific">Kutzneria chonburiensis</name>
    <dbReference type="NCBI Taxonomy" id="1483604"/>
    <lineage>
        <taxon>Bacteria</taxon>
        <taxon>Bacillati</taxon>
        <taxon>Actinomycetota</taxon>
        <taxon>Actinomycetes</taxon>
        <taxon>Pseudonocardiales</taxon>
        <taxon>Pseudonocardiaceae</taxon>
        <taxon>Kutzneria</taxon>
    </lineage>
</organism>
<reference evidence="2 3" key="1">
    <citation type="submission" date="2024-09" db="EMBL/GenBank/DDBJ databases">
        <authorList>
            <person name="Sun Q."/>
            <person name="Mori K."/>
        </authorList>
    </citation>
    <scope>NUCLEOTIDE SEQUENCE [LARGE SCALE GENOMIC DNA]</scope>
    <source>
        <strain evidence="2 3">TBRC 1432</strain>
    </source>
</reference>
<dbReference type="EMBL" id="JBHLUD010000004">
    <property type="protein sequence ID" value="MFC0543346.1"/>
    <property type="molecule type" value="Genomic_DNA"/>
</dbReference>
<dbReference type="Proteomes" id="UP001589810">
    <property type="component" value="Unassembled WGS sequence"/>
</dbReference>
<dbReference type="RefSeq" id="WP_273941743.1">
    <property type="nucleotide sequence ID" value="NZ_CP097263.1"/>
</dbReference>
<protein>
    <submittedName>
        <fullName evidence="2">Uncharacterized protein</fullName>
    </submittedName>
</protein>
<comment type="caution">
    <text evidence="2">The sequence shown here is derived from an EMBL/GenBank/DDBJ whole genome shotgun (WGS) entry which is preliminary data.</text>
</comment>
<proteinExistence type="predicted"/>
<accession>A0ABV6MU31</accession>
<name>A0ABV6MU31_9PSEU</name>
<keyword evidence="1" id="KW-0732">Signal</keyword>
<evidence type="ECO:0000313" key="2">
    <source>
        <dbReference type="EMBL" id="MFC0543346.1"/>
    </source>
</evidence>
<evidence type="ECO:0000256" key="1">
    <source>
        <dbReference type="SAM" id="SignalP"/>
    </source>
</evidence>
<keyword evidence="3" id="KW-1185">Reference proteome</keyword>
<evidence type="ECO:0000313" key="3">
    <source>
        <dbReference type="Proteomes" id="UP001589810"/>
    </source>
</evidence>
<feature type="chain" id="PRO_5045769497" evidence="1">
    <location>
        <begin position="30"/>
        <end position="280"/>
    </location>
</feature>